<gene>
    <name evidence="5" type="ORF">HPB48_001585</name>
</gene>
<dbReference type="EMBL" id="JABSTR010000006">
    <property type="protein sequence ID" value="KAH9372324.1"/>
    <property type="molecule type" value="Genomic_DNA"/>
</dbReference>
<evidence type="ECO:0000256" key="2">
    <source>
        <dbReference type="ARBA" id="ARBA00023140"/>
    </source>
</evidence>
<dbReference type="VEuPathDB" id="VectorBase:HLOH_050907"/>
<evidence type="ECO:0000259" key="4">
    <source>
        <dbReference type="Pfam" id="PF13193"/>
    </source>
</evidence>
<sequence>MRRLGIRLPSIRRVGVGGDSLSEAACSEILSVFDGADCLMNVYAMTEAMAIVCSPSMHSGRGTDVGFPVPSAQIKVVDEETGHRLGANQTGEICFRIPTIMKEYYQRPKETADLFDEESWCKSGDAGYYDDDGRLHIVQRLKEMIKCMDQQVIPAEIENLLLEEHLEEISEVAVVGLPHPHYGQSPAAAVVLRSQPRGQDTRSLG</sequence>
<comment type="subcellular location">
    <subcellularLocation>
        <location evidence="1">Peroxisome</location>
    </subcellularLocation>
</comment>
<dbReference type="OrthoDB" id="6504669at2759"/>
<dbReference type="GO" id="GO:0016405">
    <property type="term" value="F:CoA-ligase activity"/>
    <property type="evidence" value="ECO:0007669"/>
    <property type="project" value="TreeGrafter"/>
</dbReference>
<dbReference type="InterPro" id="IPR042099">
    <property type="entry name" value="ANL_N_sf"/>
</dbReference>
<protein>
    <submittedName>
        <fullName evidence="5">Uncharacterized protein</fullName>
    </submittedName>
</protein>
<evidence type="ECO:0000313" key="6">
    <source>
        <dbReference type="Proteomes" id="UP000821853"/>
    </source>
</evidence>
<dbReference type="GO" id="GO:0005777">
    <property type="term" value="C:peroxisome"/>
    <property type="evidence" value="ECO:0007669"/>
    <property type="project" value="UniProtKB-SubCell"/>
</dbReference>
<accession>A0A9J6GD42</accession>
<dbReference type="Proteomes" id="UP000821853">
    <property type="component" value="Chromosome 4"/>
</dbReference>
<dbReference type="Gene3D" id="3.30.300.30">
    <property type="match status" value="1"/>
</dbReference>
<dbReference type="OMA" id="MESIRCI"/>
<dbReference type="Gene3D" id="3.40.50.12780">
    <property type="entry name" value="N-terminal domain of ligase-like"/>
    <property type="match status" value="1"/>
</dbReference>
<keyword evidence="6" id="KW-1185">Reference proteome</keyword>
<dbReference type="AlphaFoldDB" id="A0A9J6GD42"/>
<comment type="caution">
    <text evidence="5">The sequence shown here is derived from an EMBL/GenBank/DDBJ whole genome shotgun (WGS) entry which is preliminary data.</text>
</comment>
<feature type="domain" description="AMP-binding enzyme C-terminal" evidence="4">
    <location>
        <begin position="156"/>
        <end position="195"/>
    </location>
</feature>
<organism evidence="5 6">
    <name type="scientific">Haemaphysalis longicornis</name>
    <name type="common">Bush tick</name>
    <dbReference type="NCBI Taxonomy" id="44386"/>
    <lineage>
        <taxon>Eukaryota</taxon>
        <taxon>Metazoa</taxon>
        <taxon>Ecdysozoa</taxon>
        <taxon>Arthropoda</taxon>
        <taxon>Chelicerata</taxon>
        <taxon>Arachnida</taxon>
        <taxon>Acari</taxon>
        <taxon>Parasitiformes</taxon>
        <taxon>Ixodida</taxon>
        <taxon>Ixodoidea</taxon>
        <taxon>Ixodidae</taxon>
        <taxon>Haemaphysalinae</taxon>
        <taxon>Haemaphysalis</taxon>
    </lineage>
</organism>
<evidence type="ECO:0000256" key="1">
    <source>
        <dbReference type="ARBA" id="ARBA00004275"/>
    </source>
</evidence>
<dbReference type="InterPro" id="IPR000873">
    <property type="entry name" value="AMP-dep_synth/lig_dom"/>
</dbReference>
<dbReference type="Pfam" id="PF13193">
    <property type="entry name" value="AMP-binding_C"/>
    <property type="match status" value="1"/>
</dbReference>
<reference evidence="5 6" key="1">
    <citation type="journal article" date="2020" name="Cell">
        <title>Large-Scale Comparative Analyses of Tick Genomes Elucidate Their Genetic Diversity and Vector Capacities.</title>
        <authorList>
            <consortium name="Tick Genome and Microbiome Consortium (TIGMIC)"/>
            <person name="Jia N."/>
            <person name="Wang J."/>
            <person name="Shi W."/>
            <person name="Du L."/>
            <person name="Sun Y."/>
            <person name="Zhan W."/>
            <person name="Jiang J.F."/>
            <person name="Wang Q."/>
            <person name="Zhang B."/>
            <person name="Ji P."/>
            <person name="Bell-Sakyi L."/>
            <person name="Cui X.M."/>
            <person name="Yuan T.T."/>
            <person name="Jiang B.G."/>
            <person name="Yang W.F."/>
            <person name="Lam T.T."/>
            <person name="Chang Q.C."/>
            <person name="Ding S.J."/>
            <person name="Wang X.J."/>
            <person name="Zhu J.G."/>
            <person name="Ruan X.D."/>
            <person name="Zhao L."/>
            <person name="Wei J.T."/>
            <person name="Ye R.Z."/>
            <person name="Que T.C."/>
            <person name="Du C.H."/>
            <person name="Zhou Y.H."/>
            <person name="Cheng J.X."/>
            <person name="Dai P.F."/>
            <person name="Guo W.B."/>
            <person name="Han X.H."/>
            <person name="Huang E.J."/>
            <person name="Li L.F."/>
            <person name="Wei W."/>
            <person name="Gao Y.C."/>
            <person name="Liu J.Z."/>
            <person name="Shao H.Z."/>
            <person name="Wang X."/>
            <person name="Wang C.C."/>
            <person name="Yang T.C."/>
            <person name="Huo Q.B."/>
            <person name="Li W."/>
            <person name="Chen H.Y."/>
            <person name="Chen S.E."/>
            <person name="Zhou L.G."/>
            <person name="Ni X.B."/>
            <person name="Tian J.H."/>
            <person name="Sheng Y."/>
            <person name="Liu T."/>
            <person name="Pan Y.S."/>
            <person name="Xia L.Y."/>
            <person name="Li J."/>
            <person name="Zhao F."/>
            <person name="Cao W.C."/>
        </authorList>
    </citation>
    <scope>NUCLEOTIDE SEQUENCE [LARGE SCALE GENOMIC DNA]</scope>
    <source>
        <strain evidence="5">HaeL-2018</strain>
    </source>
</reference>
<proteinExistence type="predicted"/>
<dbReference type="Pfam" id="PF00501">
    <property type="entry name" value="AMP-binding"/>
    <property type="match status" value="1"/>
</dbReference>
<name>A0A9J6GD42_HAELO</name>
<feature type="domain" description="AMP-dependent synthetase/ligase" evidence="3">
    <location>
        <begin position="7"/>
        <end position="105"/>
    </location>
</feature>
<dbReference type="InterPro" id="IPR045851">
    <property type="entry name" value="AMP-bd_C_sf"/>
</dbReference>
<dbReference type="PANTHER" id="PTHR24096">
    <property type="entry name" value="LONG-CHAIN-FATTY-ACID--COA LIGASE"/>
    <property type="match status" value="1"/>
</dbReference>
<evidence type="ECO:0000259" key="3">
    <source>
        <dbReference type="Pfam" id="PF00501"/>
    </source>
</evidence>
<dbReference type="SUPFAM" id="SSF56801">
    <property type="entry name" value="Acetyl-CoA synthetase-like"/>
    <property type="match status" value="1"/>
</dbReference>
<dbReference type="InterPro" id="IPR025110">
    <property type="entry name" value="AMP-bd_C"/>
</dbReference>
<evidence type="ECO:0000313" key="5">
    <source>
        <dbReference type="EMBL" id="KAH9372324.1"/>
    </source>
</evidence>
<keyword evidence="2" id="KW-0576">Peroxisome</keyword>
<dbReference type="PANTHER" id="PTHR24096:SF422">
    <property type="entry name" value="BCDNA.GH02901"/>
    <property type="match status" value="1"/>
</dbReference>